<dbReference type="SUPFAM" id="SSF50249">
    <property type="entry name" value="Nucleic acid-binding proteins"/>
    <property type="match status" value="1"/>
</dbReference>
<keyword evidence="7" id="KW-0732">Signal</keyword>
<dbReference type="GO" id="GO:0005524">
    <property type="term" value="F:ATP binding"/>
    <property type="evidence" value="ECO:0007669"/>
    <property type="project" value="InterPro"/>
</dbReference>
<sequence length="303" mass="34472">MSLLYHTNHLTAVAASISLLFSTSAFTTELDSMKASSFTIEHLTALIALENQVDTTNNFPITDYLVSEKLDGIRAIWTGNELLTRSGHPISAPSWFLSKLPSIPLDGELWLGRDRFQELSQIVLDAKPNSIQWQQVRYMLFDLPSLTIPFSERYQELLRISKQFDPTFIGVVEQSEISSLTQLEQWLEIIENESGEGLMLHHKNNFYTNGRTKQLLKLKKHQDAEAVIIGYEEGKGKYQGMLGAVWVRTIDNQIFKIGSGFKDTQRISPPPIGSTIQYRFNGYTNKGLPRFARFVRIRNNPDS</sequence>
<accession>A0A850QMX9</accession>
<feature type="chain" id="PRO_5032504308" evidence="7">
    <location>
        <begin position="28"/>
        <end position="303"/>
    </location>
</feature>
<dbReference type="Gene3D" id="3.30.470.30">
    <property type="entry name" value="DNA ligase/mRNA capping enzyme"/>
    <property type="match status" value="1"/>
</dbReference>
<dbReference type="GO" id="GO:0006260">
    <property type="term" value="P:DNA replication"/>
    <property type="evidence" value="ECO:0007669"/>
    <property type="project" value="UniProtKB-KW"/>
</dbReference>
<gene>
    <name evidence="9" type="ORF">HWA77_07245</name>
</gene>
<dbReference type="GO" id="GO:0006310">
    <property type="term" value="P:DNA recombination"/>
    <property type="evidence" value="ECO:0007669"/>
    <property type="project" value="InterPro"/>
</dbReference>
<dbReference type="NCBIfam" id="NF006592">
    <property type="entry name" value="PRK09125.1"/>
    <property type="match status" value="1"/>
</dbReference>
<dbReference type="InterPro" id="IPR050326">
    <property type="entry name" value="NAD_dep_DNA_ligaseB"/>
</dbReference>
<evidence type="ECO:0000313" key="10">
    <source>
        <dbReference type="Proteomes" id="UP000533429"/>
    </source>
</evidence>
<dbReference type="SUPFAM" id="SSF56091">
    <property type="entry name" value="DNA ligase/mRNA capping enzyme, catalytic domain"/>
    <property type="match status" value="1"/>
</dbReference>
<dbReference type="CDD" id="cd08041">
    <property type="entry name" value="OBF_kDNA_ligase_like"/>
    <property type="match status" value="1"/>
</dbReference>
<dbReference type="PANTHER" id="PTHR47810">
    <property type="entry name" value="DNA LIGASE"/>
    <property type="match status" value="1"/>
</dbReference>
<keyword evidence="2 9" id="KW-0436">Ligase</keyword>
<comment type="caution">
    <text evidence="9">The sequence shown here is derived from an EMBL/GenBank/DDBJ whole genome shotgun (WGS) entry which is preliminary data.</text>
</comment>
<protein>
    <submittedName>
        <fullName evidence="9">DNA ligase</fullName>
    </submittedName>
</protein>
<evidence type="ECO:0000256" key="5">
    <source>
        <dbReference type="ARBA" id="ARBA00023204"/>
    </source>
</evidence>
<evidence type="ECO:0000313" key="9">
    <source>
        <dbReference type="EMBL" id="NVP00006.1"/>
    </source>
</evidence>
<reference evidence="9 10" key="1">
    <citation type="submission" date="2020-06" db="EMBL/GenBank/DDBJ databases">
        <title>Photobacterium damselae subsp. damselae comparative genomics.</title>
        <authorList>
            <person name="Osorio C.R."/>
        </authorList>
    </citation>
    <scope>NUCLEOTIDE SEQUENCE [LARGE SCALE GENOMIC DNA]</scope>
    <source>
        <strain evidence="9 10">TW250/03</strain>
    </source>
</reference>
<dbReference type="InterPro" id="IPR012310">
    <property type="entry name" value="DNA_ligase_ATP-dep_cent"/>
</dbReference>
<proteinExistence type="predicted"/>
<evidence type="ECO:0000256" key="6">
    <source>
        <dbReference type="ARBA" id="ARBA00034003"/>
    </source>
</evidence>
<keyword evidence="5" id="KW-0234">DNA repair</keyword>
<dbReference type="Pfam" id="PF01068">
    <property type="entry name" value="DNA_ligase_A_M"/>
    <property type="match status" value="1"/>
</dbReference>
<dbReference type="Gene3D" id="2.40.50.140">
    <property type="entry name" value="Nucleic acid-binding proteins"/>
    <property type="match status" value="1"/>
</dbReference>
<dbReference type="PANTHER" id="PTHR47810:SF1">
    <property type="entry name" value="DNA LIGASE B"/>
    <property type="match status" value="1"/>
</dbReference>
<dbReference type="Proteomes" id="UP000533429">
    <property type="component" value="Unassembled WGS sequence"/>
</dbReference>
<evidence type="ECO:0000256" key="2">
    <source>
        <dbReference type="ARBA" id="ARBA00022598"/>
    </source>
</evidence>
<dbReference type="CDD" id="cd07896">
    <property type="entry name" value="Adenylation_kDNA_ligase_like"/>
    <property type="match status" value="1"/>
</dbReference>
<evidence type="ECO:0000256" key="7">
    <source>
        <dbReference type="SAM" id="SignalP"/>
    </source>
</evidence>
<dbReference type="InterPro" id="IPR029319">
    <property type="entry name" value="DNA_ligase_OB"/>
</dbReference>
<feature type="domain" description="ATP-dependent DNA ligase family profile" evidence="8">
    <location>
        <begin position="149"/>
        <end position="251"/>
    </location>
</feature>
<keyword evidence="3" id="KW-0235">DNA replication</keyword>
<dbReference type="EMBL" id="JABXOR010000454">
    <property type="protein sequence ID" value="NVP00006.1"/>
    <property type="molecule type" value="Genomic_DNA"/>
</dbReference>
<dbReference type="InterPro" id="IPR012340">
    <property type="entry name" value="NA-bd_OB-fold"/>
</dbReference>
<keyword evidence="4" id="KW-0227">DNA damage</keyword>
<evidence type="ECO:0000256" key="4">
    <source>
        <dbReference type="ARBA" id="ARBA00022763"/>
    </source>
</evidence>
<evidence type="ECO:0000256" key="1">
    <source>
        <dbReference type="ARBA" id="ARBA00001968"/>
    </source>
</evidence>
<comment type="cofactor">
    <cofactor evidence="1">
        <name>a divalent metal cation</name>
        <dbReference type="ChEBI" id="CHEBI:60240"/>
    </cofactor>
</comment>
<dbReference type="GO" id="GO:0003910">
    <property type="term" value="F:DNA ligase (ATP) activity"/>
    <property type="evidence" value="ECO:0007669"/>
    <property type="project" value="UniProtKB-EC"/>
</dbReference>
<feature type="signal peptide" evidence="7">
    <location>
        <begin position="1"/>
        <end position="27"/>
    </location>
</feature>
<dbReference type="AlphaFoldDB" id="A0A850QMX9"/>
<dbReference type="Gene3D" id="3.30.1490.70">
    <property type="match status" value="1"/>
</dbReference>
<organism evidence="9 10">
    <name type="scientific">Photobacterium damselae subsp. damselae</name>
    <name type="common">Listonella damsela</name>
    <dbReference type="NCBI Taxonomy" id="85581"/>
    <lineage>
        <taxon>Bacteria</taxon>
        <taxon>Pseudomonadati</taxon>
        <taxon>Pseudomonadota</taxon>
        <taxon>Gammaproteobacteria</taxon>
        <taxon>Vibrionales</taxon>
        <taxon>Vibrionaceae</taxon>
        <taxon>Photobacterium</taxon>
    </lineage>
</organism>
<name>A0A850QMX9_PHODD</name>
<dbReference type="GO" id="GO:0006281">
    <property type="term" value="P:DNA repair"/>
    <property type="evidence" value="ECO:0007669"/>
    <property type="project" value="UniProtKB-KW"/>
</dbReference>
<evidence type="ECO:0000256" key="3">
    <source>
        <dbReference type="ARBA" id="ARBA00022705"/>
    </source>
</evidence>
<evidence type="ECO:0000259" key="8">
    <source>
        <dbReference type="PROSITE" id="PS50160"/>
    </source>
</evidence>
<dbReference type="PROSITE" id="PS50160">
    <property type="entry name" value="DNA_LIGASE_A3"/>
    <property type="match status" value="1"/>
</dbReference>
<dbReference type="Pfam" id="PF14743">
    <property type="entry name" value="DNA_ligase_OB_2"/>
    <property type="match status" value="1"/>
</dbReference>
<comment type="catalytic activity">
    <reaction evidence="6">
        <text>ATP + (deoxyribonucleotide)n-3'-hydroxyl + 5'-phospho-(deoxyribonucleotide)m = (deoxyribonucleotide)n+m + AMP + diphosphate.</text>
        <dbReference type="EC" id="6.5.1.1"/>
    </reaction>
</comment>